<keyword evidence="1" id="KW-1185">Reference proteome</keyword>
<reference evidence="2" key="1">
    <citation type="submission" date="2022-11" db="UniProtKB">
        <authorList>
            <consortium name="WormBaseParasite"/>
        </authorList>
    </citation>
    <scope>IDENTIFICATION</scope>
</reference>
<proteinExistence type="predicted"/>
<name>A0A915L5K9_ROMCU</name>
<dbReference type="Proteomes" id="UP000887565">
    <property type="component" value="Unplaced"/>
</dbReference>
<evidence type="ECO:0000313" key="2">
    <source>
        <dbReference type="WBParaSite" id="nRc.2.0.1.t45065-RA"/>
    </source>
</evidence>
<sequence>MIATSLIFIKKTTVRTYICTKGDGPACQSGMFASPLAQQEGQQCSMTGCPEGFVCRRGPFFSQCCNKTTEAWFTASYENICKNGKRAYTVGDNVLNADSCDDFTCPDDLLCETTNPLFAKCCSQ</sequence>
<organism evidence="1 2">
    <name type="scientific">Romanomermis culicivorax</name>
    <name type="common">Nematode worm</name>
    <dbReference type="NCBI Taxonomy" id="13658"/>
    <lineage>
        <taxon>Eukaryota</taxon>
        <taxon>Metazoa</taxon>
        <taxon>Ecdysozoa</taxon>
        <taxon>Nematoda</taxon>
        <taxon>Enoplea</taxon>
        <taxon>Dorylaimia</taxon>
        <taxon>Mermithida</taxon>
        <taxon>Mermithoidea</taxon>
        <taxon>Mermithidae</taxon>
        <taxon>Romanomermis</taxon>
    </lineage>
</organism>
<dbReference type="WBParaSite" id="nRc.2.0.1.t45065-RA">
    <property type="protein sequence ID" value="nRc.2.0.1.t45065-RA"/>
    <property type="gene ID" value="nRc.2.0.1.g45065"/>
</dbReference>
<protein>
    <submittedName>
        <fullName evidence="2">Uncharacterized protein</fullName>
    </submittedName>
</protein>
<evidence type="ECO:0000313" key="1">
    <source>
        <dbReference type="Proteomes" id="UP000887565"/>
    </source>
</evidence>
<accession>A0A915L5K9</accession>
<dbReference type="AlphaFoldDB" id="A0A915L5K9"/>